<dbReference type="SUPFAM" id="SSF47353">
    <property type="entry name" value="Retrovirus capsid dimerization domain-like"/>
    <property type="match status" value="1"/>
</dbReference>
<dbReference type="Proteomes" id="UP000533954">
    <property type="component" value="Unassembled WGS sequence"/>
</dbReference>
<dbReference type="Gene3D" id="1.10.1200.30">
    <property type="match status" value="1"/>
</dbReference>
<dbReference type="GO" id="GO:0016032">
    <property type="term" value="P:viral process"/>
    <property type="evidence" value="ECO:0007669"/>
    <property type="project" value="InterPro"/>
</dbReference>
<dbReference type="PANTHER" id="PTHR40389">
    <property type="entry name" value="ENDOGENOUS RETROVIRUS GROUP K MEMBER 24 GAG POLYPROTEIN-RELATED"/>
    <property type="match status" value="1"/>
</dbReference>
<sequence>PACRPKIYPPRPSIVHWGRPESVPLPSDDGCSADSEDECPPMGEGPMETGVAQGKDLKERQQQMEKLMQQMEDSVTRLLGAIEIQQRAETVNAPQIPTQQAKTVQQLQDMLHTEPTAPPSETMLIPPPYSGPNCLTVEEEMRKQRTHQRWSGIIRDAIIEGDWQAAEAMVCPILYDQSNPRYEQHDWKILQQARKTVTEHGIKSEAARAILDWIFTADVNSPNDSKNLARLLLSPSQLMVWEKEWGRLAALEAGRPRDQNDVVLGINPDMLTGTGVYSHMPVQINYPLAIHHLSAQLARQAFNAVPDSKPQPPFTTVRQGLTEPYSHFIDRLWASLESQNEMSVEAKQHMFKLLAFENANAKMKPILATLPKHADVGDMLDIAMRANQSLQGQLVANAVAEAIKPTTNLLAAAVNKLGSGYRPDTTTPGICYR</sequence>
<dbReference type="InterPro" id="IPR008919">
    <property type="entry name" value="Retrov_capsid_N"/>
</dbReference>
<dbReference type="Pfam" id="PF19317">
    <property type="entry name" value="Gag_p24_C"/>
    <property type="match status" value="1"/>
</dbReference>
<organism evidence="3 4">
    <name type="scientific">Eudromia elegans</name>
    <name type="common">Elegant crested-tinamou</name>
    <dbReference type="NCBI Taxonomy" id="8805"/>
    <lineage>
        <taxon>Eukaryota</taxon>
        <taxon>Metazoa</taxon>
        <taxon>Chordata</taxon>
        <taxon>Craniata</taxon>
        <taxon>Vertebrata</taxon>
        <taxon>Euteleostomi</taxon>
        <taxon>Archelosauria</taxon>
        <taxon>Archosauria</taxon>
        <taxon>Dinosauria</taxon>
        <taxon>Saurischia</taxon>
        <taxon>Theropoda</taxon>
        <taxon>Coelurosauria</taxon>
        <taxon>Aves</taxon>
        <taxon>Palaeognathae</taxon>
        <taxon>Tinamiformes</taxon>
        <taxon>Tinamidae</taxon>
        <taxon>Eudromia</taxon>
    </lineage>
</organism>
<feature type="region of interest" description="Disordered" evidence="1">
    <location>
        <begin position="1"/>
        <end position="58"/>
    </location>
</feature>
<proteinExistence type="predicted"/>
<dbReference type="SUPFAM" id="SSF47943">
    <property type="entry name" value="Retrovirus capsid protein, N-terminal core domain"/>
    <property type="match status" value="1"/>
</dbReference>
<dbReference type="Gene3D" id="1.10.375.10">
    <property type="entry name" value="Human Immunodeficiency Virus Type 1 Capsid Protein"/>
    <property type="match status" value="1"/>
</dbReference>
<dbReference type="InterPro" id="IPR008916">
    <property type="entry name" value="Retrov_capsid_C"/>
</dbReference>
<dbReference type="InterPro" id="IPR050195">
    <property type="entry name" value="Primate_lentivir_Gag_pol-like"/>
</dbReference>
<dbReference type="OrthoDB" id="9352756at2759"/>
<dbReference type="PANTHER" id="PTHR40389:SF3">
    <property type="entry name" value="IGE-BINDING PROTEIN"/>
    <property type="match status" value="1"/>
</dbReference>
<name>A0A7K7VUW6_EUDEL</name>
<dbReference type="AlphaFoldDB" id="A0A7K7VUW6"/>
<dbReference type="EMBL" id="VZSX01001084">
    <property type="protein sequence ID" value="NXA44284.1"/>
    <property type="molecule type" value="Genomic_DNA"/>
</dbReference>
<accession>A0A7K7VUW6</accession>
<evidence type="ECO:0000313" key="3">
    <source>
        <dbReference type="EMBL" id="NXA44284.1"/>
    </source>
</evidence>
<protein>
    <submittedName>
        <fullName evidence="3">GAK9 protein</fullName>
    </submittedName>
</protein>
<keyword evidence="4" id="KW-1185">Reference proteome</keyword>
<feature type="domain" description="Retroviral nucleocapsid Gag protein p24 C-terminal" evidence="2">
    <location>
        <begin position="312"/>
        <end position="381"/>
    </location>
</feature>
<gene>
    <name evidence="3" type="primary">Ervk9_5</name>
    <name evidence="3" type="ORF">EUDELE_R05282</name>
</gene>
<evidence type="ECO:0000256" key="1">
    <source>
        <dbReference type="SAM" id="MobiDB-lite"/>
    </source>
</evidence>
<reference evidence="3 4" key="1">
    <citation type="submission" date="2019-09" db="EMBL/GenBank/DDBJ databases">
        <title>Bird 10,000 Genomes (B10K) Project - Family phase.</title>
        <authorList>
            <person name="Zhang G."/>
        </authorList>
    </citation>
    <scope>NUCLEOTIDE SEQUENCE [LARGE SCALE GENOMIC DNA]</scope>
    <source>
        <strain evidence="3">B10K-LSUMZ-16893</strain>
    </source>
</reference>
<feature type="non-terminal residue" evidence="3">
    <location>
        <position position="433"/>
    </location>
</feature>
<comment type="caution">
    <text evidence="3">The sequence shown here is derived from an EMBL/GenBank/DDBJ whole genome shotgun (WGS) entry which is preliminary data.</text>
</comment>
<feature type="non-terminal residue" evidence="3">
    <location>
        <position position="1"/>
    </location>
</feature>
<dbReference type="InterPro" id="IPR045345">
    <property type="entry name" value="Gag_p24_C"/>
</dbReference>
<evidence type="ECO:0000259" key="2">
    <source>
        <dbReference type="Pfam" id="PF19317"/>
    </source>
</evidence>
<evidence type="ECO:0000313" key="4">
    <source>
        <dbReference type="Proteomes" id="UP000533954"/>
    </source>
</evidence>
<dbReference type="Pfam" id="PF00607">
    <property type="entry name" value="Gag_p24"/>
    <property type="match status" value="1"/>
</dbReference>